<feature type="transmembrane region" description="Helical" evidence="1">
    <location>
        <begin position="20"/>
        <end position="42"/>
    </location>
</feature>
<feature type="transmembrane region" description="Helical" evidence="1">
    <location>
        <begin position="54"/>
        <end position="73"/>
    </location>
</feature>
<evidence type="ECO:0000313" key="2">
    <source>
        <dbReference type="EMBL" id="QTD57230.1"/>
    </source>
</evidence>
<organism evidence="2 3">
    <name type="scientific">Parasphingorhabdus cellanae</name>
    <dbReference type="NCBI Taxonomy" id="2806553"/>
    <lineage>
        <taxon>Bacteria</taxon>
        <taxon>Pseudomonadati</taxon>
        <taxon>Pseudomonadota</taxon>
        <taxon>Alphaproteobacteria</taxon>
        <taxon>Sphingomonadales</taxon>
        <taxon>Sphingomonadaceae</taxon>
        <taxon>Parasphingorhabdus</taxon>
    </lineage>
</organism>
<proteinExistence type="predicted"/>
<dbReference type="Proteomes" id="UP000663923">
    <property type="component" value="Chromosome"/>
</dbReference>
<keyword evidence="3" id="KW-1185">Reference proteome</keyword>
<keyword evidence="1" id="KW-0812">Transmembrane</keyword>
<gene>
    <name evidence="2" type="ORF">J4G78_06720</name>
</gene>
<reference evidence="2 3" key="1">
    <citation type="submission" date="2021-03" db="EMBL/GenBank/DDBJ databases">
        <title>Complete genome of Parasphingorhabdus_sp.JHSY0214.</title>
        <authorList>
            <person name="Yoo J.H."/>
            <person name="Bae J.W."/>
        </authorList>
    </citation>
    <scope>NUCLEOTIDE SEQUENCE [LARGE SCALE GENOMIC DNA]</scope>
    <source>
        <strain evidence="2 3">JHSY0214</strain>
    </source>
</reference>
<keyword evidence="1" id="KW-0472">Membrane</keyword>
<name>A0ABX7T8N0_9SPHN</name>
<evidence type="ECO:0000256" key="1">
    <source>
        <dbReference type="SAM" id="Phobius"/>
    </source>
</evidence>
<protein>
    <submittedName>
        <fullName evidence="2">Uncharacterized protein</fullName>
    </submittedName>
</protein>
<dbReference type="RefSeq" id="WP_207989537.1">
    <property type="nucleotide sequence ID" value="NZ_CP071794.1"/>
</dbReference>
<dbReference type="EMBL" id="CP071794">
    <property type="protein sequence ID" value="QTD57230.1"/>
    <property type="molecule type" value="Genomic_DNA"/>
</dbReference>
<keyword evidence="1" id="KW-1133">Transmembrane helix</keyword>
<evidence type="ECO:0000313" key="3">
    <source>
        <dbReference type="Proteomes" id="UP000663923"/>
    </source>
</evidence>
<accession>A0ABX7T8N0</accession>
<sequence length="148" mass="16964">MKTGPDNIDFNVNKNRRMFVCAFTLMAAIVSAYCVGVILGLWDNENIDLDKFEGAKLIAVTIFLILGSSYLALKCKEFFKSERVFRISEEYVELADRNQIQISNIKSIKHVNFPIHDDVIVCHDGTEFRLKTYLTDVTPAQLHELIFK</sequence>